<proteinExistence type="predicted"/>
<name>A0AAF0ZFU4_9CHRO</name>
<evidence type="ECO:0000259" key="1">
    <source>
        <dbReference type="Pfam" id="PF10047"/>
    </source>
</evidence>
<protein>
    <submittedName>
        <fullName evidence="2">DUF2281 domain-containing protein</fullName>
    </submittedName>
</protein>
<dbReference type="Pfam" id="PF10047">
    <property type="entry name" value="DUF2281"/>
    <property type="match status" value="1"/>
</dbReference>
<evidence type="ECO:0000313" key="2">
    <source>
        <dbReference type="EMBL" id="WPF89367.1"/>
    </source>
</evidence>
<reference evidence="2" key="1">
    <citation type="submission" date="2023-11" db="EMBL/GenBank/DDBJ databases">
        <title>Genome sequence of Cyanobacterium aponinum BCRC AL20115.</title>
        <authorList>
            <person name="Chang H.-Y."/>
            <person name="Lin K.-M."/>
            <person name="Hsueh H.-T."/>
            <person name="Chu H.-A."/>
            <person name="Kuo C.-H."/>
        </authorList>
    </citation>
    <scope>NUCLEOTIDE SEQUENCE</scope>
    <source>
        <strain evidence="2">AL20115</strain>
    </source>
</reference>
<accession>A0AAF0ZFU4</accession>
<dbReference type="EMBL" id="CP138348">
    <property type="protein sequence ID" value="WPF89367.1"/>
    <property type="molecule type" value="Genomic_DNA"/>
</dbReference>
<gene>
    <name evidence="2" type="ORF">SAY89_03560</name>
</gene>
<sequence>MINIETKILETLGKMPISLQEELLHYAEYLQEKYSENNVNINTSNQKRRSGILEGTFVLPLPDDFDESLEDFEKYMR</sequence>
<dbReference type="RefSeq" id="WP_320001867.1">
    <property type="nucleotide sequence ID" value="NZ_CP138348.1"/>
</dbReference>
<feature type="domain" description="DUF2281" evidence="1">
    <location>
        <begin position="7"/>
        <end position="75"/>
    </location>
</feature>
<organism evidence="2">
    <name type="scientific">Cyanobacterium aponinum AL20115</name>
    <dbReference type="NCBI Taxonomy" id="3090662"/>
    <lineage>
        <taxon>Bacteria</taxon>
        <taxon>Bacillati</taxon>
        <taxon>Cyanobacteriota</taxon>
        <taxon>Cyanophyceae</taxon>
        <taxon>Oscillatoriophycideae</taxon>
        <taxon>Chroococcales</taxon>
        <taxon>Geminocystaceae</taxon>
        <taxon>Cyanobacterium</taxon>
    </lineage>
</organism>
<dbReference type="AlphaFoldDB" id="A0AAF0ZFU4"/>
<dbReference type="InterPro" id="IPR018739">
    <property type="entry name" value="DUF2281"/>
</dbReference>